<accession>A0A3P7QXZ3</accession>
<organism evidence="2 3">
    <name type="scientific">Cylicostephanus goldi</name>
    <name type="common">Nematode worm</name>
    <dbReference type="NCBI Taxonomy" id="71465"/>
    <lineage>
        <taxon>Eukaryota</taxon>
        <taxon>Metazoa</taxon>
        <taxon>Ecdysozoa</taxon>
        <taxon>Nematoda</taxon>
        <taxon>Chromadorea</taxon>
        <taxon>Rhabditida</taxon>
        <taxon>Rhabditina</taxon>
        <taxon>Rhabditomorpha</taxon>
        <taxon>Strongyloidea</taxon>
        <taxon>Strongylidae</taxon>
        <taxon>Cylicostephanus</taxon>
    </lineage>
</organism>
<keyword evidence="3" id="KW-1185">Reference proteome</keyword>
<evidence type="ECO:0000313" key="2">
    <source>
        <dbReference type="EMBL" id="VDN35756.1"/>
    </source>
</evidence>
<protein>
    <submittedName>
        <fullName evidence="2">Uncharacterized protein</fullName>
    </submittedName>
</protein>
<name>A0A3P7QXZ3_CYLGO</name>
<dbReference type="OrthoDB" id="5874059at2759"/>
<dbReference type="Proteomes" id="UP000271889">
    <property type="component" value="Unassembled WGS sequence"/>
</dbReference>
<dbReference type="EMBL" id="UYRV01127653">
    <property type="protein sequence ID" value="VDN35756.1"/>
    <property type="molecule type" value="Genomic_DNA"/>
</dbReference>
<evidence type="ECO:0000313" key="3">
    <source>
        <dbReference type="Proteomes" id="UP000271889"/>
    </source>
</evidence>
<evidence type="ECO:0000256" key="1">
    <source>
        <dbReference type="SAM" id="MobiDB-lite"/>
    </source>
</evidence>
<reference evidence="2 3" key="1">
    <citation type="submission" date="2018-11" db="EMBL/GenBank/DDBJ databases">
        <authorList>
            <consortium name="Pathogen Informatics"/>
        </authorList>
    </citation>
    <scope>NUCLEOTIDE SEQUENCE [LARGE SCALE GENOMIC DNA]</scope>
</reference>
<dbReference type="AlphaFoldDB" id="A0A3P7QXZ3"/>
<feature type="region of interest" description="Disordered" evidence="1">
    <location>
        <begin position="12"/>
        <end position="58"/>
    </location>
</feature>
<gene>
    <name evidence="2" type="ORF">CGOC_LOCUS13022</name>
</gene>
<sequence>MVEIKLTAFDGAMAGAGVKTESPATKSPEAPQPKAKRSAGSGLHGAFFEPVKDEETEENDYYMESTTGLSVMEECKSERYVEIPNEEL</sequence>
<proteinExistence type="predicted"/>